<feature type="coiled-coil region" evidence="1">
    <location>
        <begin position="141"/>
        <end position="168"/>
    </location>
</feature>
<proteinExistence type="predicted"/>
<dbReference type="OMA" id="CKANLLM"/>
<organism evidence="2 4">
    <name type="scientific">Toxocara canis</name>
    <name type="common">Canine roundworm</name>
    <dbReference type="NCBI Taxonomy" id="6265"/>
    <lineage>
        <taxon>Eukaryota</taxon>
        <taxon>Metazoa</taxon>
        <taxon>Ecdysozoa</taxon>
        <taxon>Nematoda</taxon>
        <taxon>Chromadorea</taxon>
        <taxon>Rhabditida</taxon>
        <taxon>Spirurina</taxon>
        <taxon>Ascaridomorpha</taxon>
        <taxon>Ascaridoidea</taxon>
        <taxon>Toxocaridae</taxon>
        <taxon>Toxocara</taxon>
    </lineage>
</organism>
<name>A0A0B2VA64_TOXCA</name>
<evidence type="ECO:0000313" key="4">
    <source>
        <dbReference type="Proteomes" id="UP000031036"/>
    </source>
</evidence>
<evidence type="ECO:0000256" key="1">
    <source>
        <dbReference type="SAM" id="Coils"/>
    </source>
</evidence>
<reference evidence="3" key="2">
    <citation type="submission" date="2018-11" db="EMBL/GenBank/DDBJ databases">
        <authorList>
            <consortium name="Pathogen Informatics"/>
        </authorList>
    </citation>
    <scope>NUCLEOTIDE SEQUENCE [LARGE SCALE GENOMIC DNA]</scope>
</reference>
<accession>A0A0B2VA64</accession>
<dbReference type="OrthoDB" id="5788161at2759"/>
<dbReference type="STRING" id="6265.A0A0B2VA64"/>
<dbReference type="Proteomes" id="UP000031036">
    <property type="component" value="Unassembled WGS sequence"/>
</dbReference>
<dbReference type="EMBL" id="JPKZ01001748">
    <property type="protein sequence ID" value="KHN80346.1"/>
    <property type="molecule type" value="Genomic_DNA"/>
</dbReference>
<dbReference type="EMBL" id="UYWY01026189">
    <property type="protein sequence ID" value="VDM50276.1"/>
    <property type="molecule type" value="Genomic_DNA"/>
</dbReference>
<sequence>MEDAIERRLSALEERLGLPPLSDPLTAVDFDLAALRRKITDVGCGFILKIPSDDLVKLNDLFTQPEYVTFSEKLRAIEFGYDLMVERAKLLEEFEKGIQVVDSDQWGAVMHHEPALKAVEMELGEAAEEINQRCAEQVELRNNFKCVLRQLQEQVKEWEAMLDEIEKVKAAKE</sequence>
<keyword evidence="1" id="KW-0175">Coiled coil</keyword>
<evidence type="ECO:0000313" key="2">
    <source>
        <dbReference type="EMBL" id="KHN80346.1"/>
    </source>
</evidence>
<dbReference type="AlphaFoldDB" id="A0A0B2VA64"/>
<keyword evidence="4" id="KW-1185">Reference proteome</keyword>
<protein>
    <submittedName>
        <fullName evidence="2">Uncharacterized protein</fullName>
    </submittedName>
</protein>
<evidence type="ECO:0000313" key="3">
    <source>
        <dbReference type="EMBL" id="VDM50276.1"/>
    </source>
</evidence>
<gene>
    <name evidence="2" type="ORF">Tcan_06508</name>
    <name evidence="3" type="ORF">TCNE_LOCUS18955</name>
</gene>
<reference evidence="2 4" key="1">
    <citation type="submission" date="2014-11" db="EMBL/GenBank/DDBJ databases">
        <title>Genetic blueprint of the zoonotic pathogen Toxocara canis.</title>
        <authorList>
            <person name="Zhu X.-Q."/>
            <person name="Korhonen P.K."/>
            <person name="Cai H."/>
            <person name="Young N.D."/>
            <person name="Nejsum P."/>
            <person name="von Samson-Himmelstjerna G."/>
            <person name="Boag P.R."/>
            <person name="Tan P."/>
            <person name="Li Q."/>
            <person name="Min J."/>
            <person name="Yang Y."/>
            <person name="Wang X."/>
            <person name="Fang X."/>
            <person name="Hall R.S."/>
            <person name="Hofmann A."/>
            <person name="Sternberg P.W."/>
            <person name="Jex A.R."/>
            <person name="Gasser R.B."/>
        </authorList>
    </citation>
    <scope>NUCLEOTIDE SEQUENCE [LARGE SCALE GENOMIC DNA]</scope>
    <source>
        <strain evidence="2">PN_DK_2014</strain>
    </source>
</reference>